<keyword evidence="3" id="KW-1185">Reference proteome</keyword>
<name>A0A975U437_9PROT</name>
<keyword evidence="1" id="KW-0812">Transmembrane</keyword>
<protein>
    <submittedName>
        <fullName evidence="2">Uncharacterized protein</fullName>
    </submittedName>
</protein>
<evidence type="ECO:0000313" key="2">
    <source>
        <dbReference type="EMBL" id="QXM25904.1"/>
    </source>
</evidence>
<organism evidence="2 3">
    <name type="scientific">Elioraea tepida</name>
    <dbReference type="NCBI Taxonomy" id="2843330"/>
    <lineage>
        <taxon>Bacteria</taxon>
        <taxon>Pseudomonadati</taxon>
        <taxon>Pseudomonadota</taxon>
        <taxon>Alphaproteobacteria</taxon>
        <taxon>Acetobacterales</taxon>
        <taxon>Elioraeaceae</taxon>
        <taxon>Elioraea</taxon>
    </lineage>
</organism>
<sequence length="218" mass="22279">MSKTERLAEATGEAAPCASPFWWLPYAVGGFMLTPFAVWAGLYLSGIAGPKSGFGTPEMVVLLFASLPLAAFFFLANLGQMASAMRSGPGGERVPRAARLMPWLSLSVGAGGIALLTLLGRESEGILAVGVTTAAMVALMAASLRSGPATARPSPQETPQAAEEERALWLLVTPLLGVAFLALAWSPAVIFYAALIGIPLAFVAILAGAHAGLGGGSP</sequence>
<feature type="transmembrane region" description="Helical" evidence="1">
    <location>
        <begin position="21"/>
        <end position="40"/>
    </location>
</feature>
<evidence type="ECO:0000256" key="1">
    <source>
        <dbReference type="SAM" id="Phobius"/>
    </source>
</evidence>
<accession>A0A975U437</accession>
<feature type="transmembrane region" description="Helical" evidence="1">
    <location>
        <begin position="167"/>
        <end position="185"/>
    </location>
</feature>
<feature type="transmembrane region" description="Helical" evidence="1">
    <location>
        <begin position="100"/>
        <end position="119"/>
    </location>
</feature>
<dbReference type="AlphaFoldDB" id="A0A975U437"/>
<reference evidence="2" key="1">
    <citation type="submission" date="2021-06" db="EMBL/GenBank/DDBJ databases">
        <title>Elioraea tepida, sp. nov., a moderately thermophilic aerobic anoxygenic phototrophic bacterium isolated from an alkaline siliceous hot spring mat community in Yellowstone National Park, WY, USA.</title>
        <authorList>
            <person name="Saini M.K."/>
            <person name="Yoshida S."/>
            <person name="Sebastian A."/>
            <person name="Hirose S."/>
            <person name="Hara E."/>
            <person name="Tamaki H."/>
            <person name="Soulier N.T."/>
            <person name="Albert I."/>
            <person name="Hanada S."/>
            <person name="Bryant D.A."/>
            <person name="Tank M."/>
        </authorList>
    </citation>
    <scope>NUCLEOTIDE SEQUENCE</scope>
    <source>
        <strain evidence="2">MS-P2</strain>
    </source>
</reference>
<dbReference type="EMBL" id="CP076448">
    <property type="protein sequence ID" value="QXM25904.1"/>
    <property type="molecule type" value="Genomic_DNA"/>
</dbReference>
<gene>
    <name evidence="2" type="ORF">KO353_06840</name>
</gene>
<evidence type="ECO:0000313" key="3">
    <source>
        <dbReference type="Proteomes" id="UP000694001"/>
    </source>
</evidence>
<dbReference type="KEGG" id="elio:KO353_06840"/>
<dbReference type="RefSeq" id="WP_218286955.1">
    <property type="nucleotide sequence ID" value="NZ_CP076448.1"/>
</dbReference>
<keyword evidence="1" id="KW-1133">Transmembrane helix</keyword>
<feature type="transmembrane region" description="Helical" evidence="1">
    <location>
        <begin position="125"/>
        <end position="146"/>
    </location>
</feature>
<feature type="transmembrane region" description="Helical" evidence="1">
    <location>
        <begin position="191"/>
        <end position="213"/>
    </location>
</feature>
<proteinExistence type="predicted"/>
<keyword evidence="1" id="KW-0472">Membrane</keyword>
<dbReference type="Proteomes" id="UP000694001">
    <property type="component" value="Chromosome"/>
</dbReference>
<feature type="transmembrane region" description="Helical" evidence="1">
    <location>
        <begin position="60"/>
        <end position="79"/>
    </location>
</feature>